<dbReference type="EMBL" id="OCNE01000002">
    <property type="protein sequence ID" value="SOD60978.1"/>
    <property type="molecule type" value="Genomic_DNA"/>
</dbReference>
<dbReference type="OrthoDB" id="4426339at2"/>
<dbReference type="SUPFAM" id="SSF69572">
    <property type="entry name" value="Activating enzymes of the ubiquitin-like proteins"/>
    <property type="match status" value="1"/>
</dbReference>
<accession>A0A286DQN5</accession>
<evidence type="ECO:0000313" key="3">
    <source>
        <dbReference type="Proteomes" id="UP000219072"/>
    </source>
</evidence>
<reference evidence="2 3" key="1">
    <citation type="submission" date="2017-09" db="EMBL/GenBank/DDBJ databases">
        <authorList>
            <person name="Ehlers B."/>
            <person name="Leendertz F.H."/>
        </authorList>
    </citation>
    <scope>NUCLEOTIDE SEQUENCE [LARGE SCALE GENOMIC DNA]</scope>
    <source>
        <strain evidence="2 3">CGMCC 4.7095</strain>
    </source>
</reference>
<organism evidence="2 3">
    <name type="scientific">Streptomyces zhaozhouensis</name>
    <dbReference type="NCBI Taxonomy" id="1300267"/>
    <lineage>
        <taxon>Bacteria</taxon>
        <taxon>Bacillati</taxon>
        <taxon>Actinomycetota</taxon>
        <taxon>Actinomycetes</taxon>
        <taxon>Kitasatosporales</taxon>
        <taxon>Streptomycetaceae</taxon>
        <taxon>Streptomyces</taxon>
    </lineage>
</organism>
<evidence type="ECO:0000259" key="1">
    <source>
        <dbReference type="Pfam" id="PF00899"/>
    </source>
</evidence>
<dbReference type="Gene3D" id="3.40.50.720">
    <property type="entry name" value="NAD(P)-binding Rossmann-like Domain"/>
    <property type="match status" value="1"/>
</dbReference>
<dbReference type="AlphaFoldDB" id="A0A286DQN5"/>
<gene>
    <name evidence="2" type="ORF">SAMN06297387_102394</name>
</gene>
<sequence length="362" mass="37769">MHPMIKPSLRRGWRDQKTVRYGVTPAHSVLVGPVDNTTESFLSLLDGTRGLPALRDAAASLGLGAETADRVTERLARAGVLDDATAEPEAAREITESMRPDLAALSLLHVPPGGGLRAWTRRRTARVLVRGAGRVGAAIAGALSQAGVGRVEVTDGGRVTPMDTAPAGLRPGCVGERRTTAAQALVRSLRPWRRVPTSERRGPELVIMAPRDGLAAYVPDPVRAEELMASRTPHLYAGVVEATGFVGPLVLPGTSSCAECLLRTLGDDEPSWPLLVAQWRNGRSPGAPACDSALATAVAGLTACAALAFLDGQFTLPPHGRTEYVLPGPTSTTRTYAPHPECSCGAAAHDGPSHPSGAAGPQ</sequence>
<name>A0A286DQN5_9ACTN</name>
<keyword evidence="3" id="KW-1185">Reference proteome</keyword>
<proteinExistence type="predicted"/>
<dbReference type="Pfam" id="PF00899">
    <property type="entry name" value="ThiF"/>
    <property type="match status" value="1"/>
</dbReference>
<dbReference type="Proteomes" id="UP000219072">
    <property type="component" value="Unassembled WGS sequence"/>
</dbReference>
<dbReference type="GO" id="GO:0008641">
    <property type="term" value="F:ubiquitin-like modifier activating enzyme activity"/>
    <property type="evidence" value="ECO:0007669"/>
    <property type="project" value="InterPro"/>
</dbReference>
<dbReference type="InterPro" id="IPR035985">
    <property type="entry name" value="Ubiquitin-activating_enz"/>
</dbReference>
<protein>
    <submittedName>
        <fullName evidence="2">ThiF family protein</fullName>
    </submittedName>
</protein>
<feature type="domain" description="THIF-type NAD/FAD binding fold" evidence="1">
    <location>
        <begin position="123"/>
        <end position="330"/>
    </location>
</feature>
<evidence type="ECO:0000313" key="2">
    <source>
        <dbReference type="EMBL" id="SOD60978.1"/>
    </source>
</evidence>
<dbReference type="InterPro" id="IPR000594">
    <property type="entry name" value="ThiF_NAD_FAD-bd"/>
</dbReference>